<name>A0A0C9YQW5_9AGAM</name>
<evidence type="ECO:0000313" key="2">
    <source>
        <dbReference type="Proteomes" id="UP000054018"/>
    </source>
</evidence>
<reference evidence="2" key="2">
    <citation type="submission" date="2015-01" db="EMBL/GenBank/DDBJ databases">
        <title>Evolutionary Origins and Diversification of the Mycorrhizal Mutualists.</title>
        <authorList>
            <consortium name="DOE Joint Genome Institute"/>
            <consortium name="Mycorrhizal Genomics Consortium"/>
            <person name="Kohler A."/>
            <person name="Kuo A."/>
            <person name="Nagy L.G."/>
            <person name="Floudas D."/>
            <person name="Copeland A."/>
            <person name="Barry K.W."/>
            <person name="Cichocki N."/>
            <person name="Veneault-Fourrey C."/>
            <person name="LaButti K."/>
            <person name="Lindquist E.A."/>
            <person name="Lipzen A."/>
            <person name="Lundell T."/>
            <person name="Morin E."/>
            <person name="Murat C."/>
            <person name="Riley R."/>
            <person name="Ohm R."/>
            <person name="Sun H."/>
            <person name="Tunlid A."/>
            <person name="Henrissat B."/>
            <person name="Grigoriev I.V."/>
            <person name="Hibbett D.S."/>
            <person name="Martin F."/>
        </authorList>
    </citation>
    <scope>NUCLEOTIDE SEQUENCE [LARGE SCALE GENOMIC DNA]</scope>
    <source>
        <strain evidence="2">441</strain>
    </source>
</reference>
<evidence type="ECO:0000313" key="1">
    <source>
        <dbReference type="EMBL" id="KIK12757.1"/>
    </source>
</evidence>
<keyword evidence="2" id="KW-1185">Reference proteome</keyword>
<organism evidence="1 2">
    <name type="scientific">Pisolithus microcarpus 441</name>
    <dbReference type="NCBI Taxonomy" id="765257"/>
    <lineage>
        <taxon>Eukaryota</taxon>
        <taxon>Fungi</taxon>
        <taxon>Dikarya</taxon>
        <taxon>Basidiomycota</taxon>
        <taxon>Agaricomycotina</taxon>
        <taxon>Agaricomycetes</taxon>
        <taxon>Agaricomycetidae</taxon>
        <taxon>Boletales</taxon>
        <taxon>Sclerodermatineae</taxon>
        <taxon>Pisolithaceae</taxon>
        <taxon>Pisolithus</taxon>
    </lineage>
</organism>
<dbReference type="HOGENOM" id="CLU_1587166_0_0_1"/>
<gene>
    <name evidence="1" type="ORF">PISMIDRAFT_18511</name>
</gene>
<reference evidence="1 2" key="1">
    <citation type="submission" date="2014-04" db="EMBL/GenBank/DDBJ databases">
        <authorList>
            <consortium name="DOE Joint Genome Institute"/>
            <person name="Kuo A."/>
            <person name="Kohler A."/>
            <person name="Costa M.D."/>
            <person name="Nagy L.G."/>
            <person name="Floudas D."/>
            <person name="Copeland A."/>
            <person name="Barry K.W."/>
            <person name="Cichocki N."/>
            <person name="Veneault-Fourrey C."/>
            <person name="LaButti K."/>
            <person name="Lindquist E.A."/>
            <person name="Lipzen A."/>
            <person name="Lundell T."/>
            <person name="Morin E."/>
            <person name="Murat C."/>
            <person name="Sun H."/>
            <person name="Tunlid A."/>
            <person name="Henrissat B."/>
            <person name="Grigoriev I.V."/>
            <person name="Hibbett D.S."/>
            <person name="Martin F."/>
            <person name="Nordberg H.P."/>
            <person name="Cantor M.N."/>
            <person name="Hua S.X."/>
        </authorList>
    </citation>
    <scope>NUCLEOTIDE SEQUENCE [LARGE SCALE GENOMIC DNA]</scope>
    <source>
        <strain evidence="1 2">441</strain>
    </source>
</reference>
<sequence>MFSVSLYERYSPFTASLYPRILGSVGSGRSNFIDKLAEPEGAKAPRPPIQVLHTIADWLGRNSAELQEAIESIQQLATGVPVWHLKHFYPGSAGLDRASSMGMDDTRSRLCWASWEWAWWEHGPEDRQRARDISCTRQDRGIVRSWRYRPIMPWAWSSSDDREDEVSL</sequence>
<accession>A0A0C9YQW5</accession>
<dbReference type="Proteomes" id="UP000054018">
    <property type="component" value="Unassembled WGS sequence"/>
</dbReference>
<protein>
    <submittedName>
        <fullName evidence="1">Uncharacterized protein</fullName>
    </submittedName>
</protein>
<dbReference type="EMBL" id="KN834051">
    <property type="protein sequence ID" value="KIK12757.1"/>
    <property type="molecule type" value="Genomic_DNA"/>
</dbReference>
<dbReference type="AlphaFoldDB" id="A0A0C9YQW5"/>
<proteinExistence type="predicted"/>